<dbReference type="SMART" id="SM00115">
    <property type="entry name" value="CASc"/>
    <property type="match status" value="1"/>
</dbReference>
<reference evidence="13 14" key="1">
    <citation type="submission" date="2025-04" db="UniProtKB">
        <authorList>
            <consortium name="RefSeq"/>
        </authorList>
    </citation>
    <scope>IDENTIFICATION</scope>
    <source>
        <tissue evidence="13 14">Gonads</tissue>
    </source>
</reference>
<dbReference type="InterPro" id="IPR029030">
    <property type="entry name" value="Caspase-like_dom_sf"/>
</dbReference>
<dbReference type="InterPro" id="IPR002398">
    <property type="entry name" value="Pept_C14"/>
</dbReference>
<evidence type="ECO:0000313" key="13">
    <source>
        <dbReference type="RefSeq" id="XP_013407220.1"/>
    </source>
</evidence>
<dbReference type="PANTHER" id="PTHR47901:SF8">
    <property type="entry name" value="CASPASE-3"/>
    <property type="match status" value="1"/>
</dbReference>
<feature type="region of interest" description="Disordered" evidence="9">
    <location>
        <begin position="331"/>
        <end position="414"/>
    </location>
</feature>
<feature type="compositionally biased region" description="Basic and acidic residues" evidence="9">
    <location>
        <begin position="350"/>
        <end position="359"/>
    </location>
</feature>
<evidence type="ECO:0000256" key="7">
    <source>
        <dbReference type="ARBA" id="ARBA00023145"/>
    </source>
</evidence>
<dbReference type="SUPFAM" id="SSF52540">
    <property type="entry name" value="P-loop containing nucleoside triphosphate hydrolases"/>
    <property type="match status" value="1"/>
</dbReference>
<name>A0A1S3J9Z2_LINAN</name>
<keyword evidence="6" id="KW-0788">Thiol protease</keyword>
<dbReference type="PROSITE" id="PS50208">
    <property type="entry name" value="CASPASE_P20"/>
    <property type="match status" value="1"/>
</dbReference>
<dbReference type="PROSITE" id="PS01122">
    <property type="entry name" value="CASPASE_CYS"/>
    <property type="match status" value="1"/>
</dbReference>
<dbReference type="GO" id="GO:0004197">
    <property type="term" value="F:cysteine-type endopeptidase activity"/>
    <property type="evidence" value="ECO:0007669"/>
    <property type="project" value="InterPro"/>
</dbReference>
<dbReference type="Gene3D" id="3.30.70.1390">
    <property type="entry name" value="ROC domain from the Parkinson's disease-associated leucine-rich repeat kinase 2"/>
    <property type="match status" value="1"/>
</dbReference>
<dbReference type="InterPro" id="IPR001309">
    <property type="entry name" value="Pept_C14_p20"/>
</dbReference>
<dbReference type="SUPFAM" id="SSF56854">
    <property type="entry name" value="Bcl-2 inhibitors of programmed cell death"/>
    <property type="match status" value="1"/>
</dbReference>
<dbReference type="InterPro" id="IPR027417">
    <property type="entry name" value="P-loop_NTPase"/>
</dbReference>
<dbReference type="PRINTS" id="PR00376">
    <property type="entry name" value="IL1BCENZYME"/>
</dbReference>
<evidence type="ECO:0000256" key="8">
    <source>
        <dbReference type="RuleBase" id="RU003971"/>
    </source>
</evidence>
<evidence type="ECO:0000256" key="3">
    <source>
        <dbReference type="ARBA" id="ARBA00022703"/>
    </source>
</evidence>
<dbReference type="InterPro" id="IPR036834">
    <property type="entry name" value="Bcl-2-like_sf"/>
</dbReference>
<dbReference type="KEGG" id="lak:106171421"/>
<feature type="compositionally biased region" description="Polar residues" evidence="9">
    <location>
        <begin position="360"/>
        <end position="375"/>
    </location>
</feature>
<dbReference type="InterPro" id="IPR002138">
    <property type="entry name" value="Pept_C14_p10"/>
</dbReference>
<dbReference type="InterPro" id="IPR011600">
    <property type="entry name" value="Pept_C14_caspase"/>
</dbReference>
<dbReference type="GO" id="GO:0006915">
    <property type="term" value="P:apoptotic process"/>
    <property type="evidence" value="ECO:0007669"/>
    <property type="project" value="UniProtKB-KW"/>
</dbReference>
<evidence type="ECO:0000259" key="11">
    <source>
        <dbReference type="PROSITE" id="PS50208"/>
    </source>
</evidence>
<evidence type="ECO:0000256" key="2">
    <source>
        <dbReference type="ARBA" id="ARBA00022670"/>
    </source>
</evidence>
<dbReference type="STRING" id="7574.A0A1S3J9Z2"/>
<feature type="compositionally biased region" description="Polar residues" evidence="9">
    <location>
        <begin position="16"/>
        <end position="33"/>
    </location>
</feature>
<dbReference type="Gene3D" id="1.10.437.10">
    <property type="entry name" value="Blc2-like"/>
    <property type="match status" value="1"/>
</dbReference>
<dbReference type="PROSITE" id="PS50062">
    <property type="entry name" value="BCL2_FAMILY"/>
    <property type="match status" value="1"/>
</dbReference>
<dbReference type="GeneID" id="106171421"/>
<evidence type="ECO:0000313" key="12">
    <source>
        <dbReference type="Proteomes" id="UP000085678"/>
    </source>
</evidence>
<dbReference type="PROSITE" id="PS01121">
    <property type="entry name" value="CASPASE_HIS"/>
    <property type="match status" value="1"/>
</dbReference>
<proteinExistence type="inferred from homology"/>
<dbReference type="Gene3D" id="3.40.50.300">
    <property type="entry name" value="P-loop containing nucleotide triphosphate hydrolases"/>
    <property type="match status" value="2"/>
</dbReference>
<evidence type="ECO:0000256" key="9">
    <source>
        <dbReference type="SAM" id="MobiDB-lite"/>
    </source>
</evidence>
<dbReference type="GO" id="GO:0042981">
    <property type="term" value="P:regulation of apoptotic process"/>
    <property type="evidence" value="ECO:0007669"/>
    <property type="project" value="InterPro"/>
</dbReference>
<evidence type="ECO:0000313" key="14">
    <source>
        <dbReference type="RefSeq" id="XP_013407221.1"/>
    </source>
</evidence>
<keyword evidence="7" id="KW-0865">Zymogen</keyword>
<organism evidence="12 13">
    <name type="scientific">Lingula anatina</name>
    <name type="common">Brachiopod</name>
    <name type="synonym">Lingula unguis</name>
    <dbReference type="NCBI Taxonomy" id="7574"/>
    <lineage>
        <taxon>Eukaryota</taxon>
        <taxon>Metazoa</taxon>
        <taxon>Spiralia</taxon>
        <taxon>Lophotrochozoa</taxon>
        <taxon>Brachiopoda</taxon>
        <taxon>Linguliformea</taxon>
        <taxon>Lingulata</taxon>
        <taxon>Lingulida</taxon>
        <taxon>Linguloidea</taxon>
        <taxon>Lingulidae</taxon>
        <taxon>Lingula</taxon>
    </lineage>
</organism>
<dbReference type="InterPro" id="IPR016129">
    <property type="entry name" value="Caspase_his_AS"/>
</dbReference>
<dbReference type="Pfam" id="PF16095">
    <property type="entry name" value="COR-A"/>
    <property type="match status" value="1"/>
</dbReference>
<dbReference type="InterPro" id="IPR032171">
    <property type="entry name" value="COR-A"/>
</dbReference>
<dbReference type="Pfam" id="PF00656">
    <property type="entry name" value="Peptidase_C14"/>
    <property type="match status" value="1"/>
</dbReference>
<dbReference type="CDD" id="cd00032">
    <property type="entry name" value="CASc"/>
    <property type="match status" value="1"/>
</dbReference>
<keyword evidence="4" id="KW-0677">Repeat</keyword>
<dbReference type="PROSITE" id="PS50207">
    <property type="entry name" value="CASPASE_P10"/>
    <property type="match status" value="1"/>
</dbReference>
<gene>
    <name evidence="13 14" type="primary">LOC106171421</name>
</gene>
<dbReference type="SUPFAM" id="SSF52129">
    <property type="entry name" value="Caspase-like"/>
    <property type="match status" value="1"/>
</dbReference>
<dbReference type="RefSeq" id="XP_013407221.1">
    <property type="nucleotide sequence ID" value="XM_013551767.1"/>
</dbReference>
<sequence length="1332" mass="152074">MSGRPETLSQDRVRSVSESAAQSQRNRNNSETYPGSGRARSKTELDVSTRTEAVENEVVREDIHAVFDYLVSDWLKNDFAEKDDIPLGLRSLWNADRHTLRPCVQSLAFELKHVVDGIKDPGVFDDAVGKTLLPRGTVSDFKPIPVKYENFASLARETVMYGDAVNLGRIGALMFFSYRLVLKAGSDIHSDIRNHLGQFFQEENLFRWINDPKSFEFEKMLDRPDYLQVYKKACAEGTRKVYRLRVMIVGQHGVGKTSLRKRLLDEGFSEEYKITDGIDVDPSECVVDVKNSSVWLTSAKGYKPEVDEEDPKEIYEKAIAKVLLEHYQEGTPVDVPQMIPSSTSSEEDVMPDKLSKDENGATNTEEPFGHTSTHITAGGEEETPPSITAPTGKQADVKEKNYKGSDSDLHSQRNGKDTVDFLQIPANLPQDIKAKVSELKLKMEEKLRLHRKGSTDEIDSSSLDEPKLKLSFWDFGGQHVFYTTHQTFLTSRAIYLLVMDLNKDMYAAVQTFRQGRTERVVDLIAPKTGIDYLDYWLNSIHTHAVDLRTSTNSLLSPPVIIVCTHKDQVDQIFVSSLPWYKRYYARYSGKAYYSEDPESVSDTVKSFFKAITEHLEGKVYNSHVYHRYFAIDNKNTGDPALEQLRQTIFQLAQQQQHWGEDVPIKWLNLERQLREIKQSSMADGNFLPLQEVIVHGSSVGMTEEEVIACLVFYHEVGEMVFFNEDHLREIVILDPQWLIDAFKSIITLKEFHKEVHGKNGISRTYWEILDRRGILHEELVDMIWEEEDRLIRYKIVILQLMQSFDLICPLKRDFRENPRVYQPTKSNQADETDLASSSQTFFVPCLLSSPSASDIIPDKSRDVSALYFRFSFLPNGLFYRLVACAAQFPGWHVYGKMLFHGYVRFEVDEENKMYILVLTKEGDTIAFKMHLLMADLPGSLTHELCRQTCSDLVKMLNSEIRKYCPRVTYDLCVKCNCEGAEESTLEPIGYNGQKIMSGIPMLCHDHHQAIRTTGYRPWFVEWKEEDVPKPQTFSGAQDIPVLEESLPTENEEEFVDEVIVKPCLDNFYDIYSNDLKEVYKNTSTPRGRSLIINNRTFNCDTPKLANRHGTELDVDKMEELLHQLGYRVSVHHDLTAKGMSDLLKEESERPDHQKYDSFILVILSHGARGAVYGTDGFVISYEQITEYFNNASCSALRSKPKMIFIQACQGNARDHGAGHVPLPDPVKMLPSNQNTTHDAPEDEGEIVPTMADFLVAKATTPDFVSWRNKEKGTWFIQSIVTVFCRYAWKEDVLSMFSKVNALVAKSKTSGGMKQVSQTESTLLKKIYFFPGK</sequence>
<comment type="similarity">
    <text evidence="1 8">Belongs to the peptidase C14A family.</text>
</comment>
<dbReference type="InterPro" id="IPR033139">
    <property type="entry name" value="Caspase_cys_AS"/>
</dbReference>
<evidence type="ECO:0000256" key="1">
    <source>
        <dbReference type="ARBA" id="ARBA00010134"/>
    </source>
</evidence>
<feature type="domain" description="Caspase family p10" evidence="10">
    <location>
        <begin position="1247"/>
        <end position="1330"/>
    </location>
</feature>
<feature type="region of interest" description="Disordered" evidence="9">
    <location>
        <begin position="1"/>
        <end position="50"/>
    </location>
</feature>
<evidence type="ECO:0000256" key="4">
    <source>
        <dbReference type="ARBA" id="ARBA00022737"/>
    </source>
</evidence>
<dbReference type="Gene3D" id="3.40.50.1460">
    <property type="match status" value="1"/>
</dbReference>
<keyword evidence="12" id="KW-1185">Reference proteome</keyword>
<dbReference type="GO" id="GO:0006508">
    <property type="term" value="P:proteolysis"/>
    <property type="evidence" value="ECO:0007669"/>
    <property type="project" value="UniProtKB-KW"/>
</dbReference>
<keyword evidence="2" id="KW-0645">Protease</keyword>
<evidence type="ECO:0000259" key="10">
    <source>
        <dbReference type="PROSITE" id="PS50207"/>
    </source>
</evidence>
<feature type="compositionally biased region" description="Basic and acidic residues" evidence="9">
    <location>
        <begin position="395"/>
        <end position="414"/>
    </location>
</feature>
<dbReference type="Gene3D" id="1.10.10.10">
    <property type="entry name" value="Winged helix-like DNA-binding domain superfamily/Winged helix DNA-binding domain"/>
    <property type="match status" value="1"/>
</dbReference>
<dbReference type="Pfam" id="PF08477">
    <property type="entry name" value="Roc"/>
    <property type="match status" value="2"/>
</dbReference>
<dbReference type="InterPro" id="IPR036388">
    <property type="entry name" value="WH-like_DNA-bd_sf"/>
</dbReference>
<evidence type="ECO:0000256" key="5">
    <source>
        <dbReference type="ARBA" id="ARBA00022801"/>
    </source>
</evidence>
<dbReference type="RefSeq" id="XP_013407220.1">
    <property type="nucleotide sequence ID" value="XM_013551766.1"/>
</dbReference>
<keyword evidence="5" id="KW-0378">Hydrolase</keyword>
<protein>
    <submittedName>
        <fullName evidence="13 14">Uncharacterized protein LOC106171421</fullName>
    </submittedName>
</protein>
<dbReference type="PANTHER" id="PTHR47901">
    <property type="entry name" value="CASPASE RECRUITMENT DOMAIN-CONTAINING PROTEIN 18"/>
    <property type="match status" value="1"/>
</dbReference>
<dbReference type="Proteomes" id="UP000085678">
    <property type="component" value="Unplaced"/>
</dbReference>
<dbReference type="InterPro" id="IPR015917">
    <property type="entry name" value="Pept_C14A"/>
</dbReference>
<dbReference type="OrthoDB" id="6080198at2759"/>
<evidence type="ECO:0000256" key="6">
    <source>
        <dbReference type="ARBA" id="ARBA00022807"/>
    </source>
</evidence>
<dbReference type="InterPro" id="IPR002475">
    <property type="entry name" value="Bcl2-like"/>
</dbReference>
<keyword evidence="3" id="KW-0053">Apoptosis</keyword>
<accession>A0A1S3J9Z2</accession>
<feature type="domain" description="Caspase family p20" evidence="11">
    <location>
        <begin position="1085"/>
        <end position="1212"/>
    </location>
</feature>
<feature type="compositionally biased region" description="Basic and acidic residues" evidence="9">
    <location>
        <begin position="41"/>
        <end position="50"/>
    </location>
</feature>